<feature type="domain" description="Creatinase N-terminal" evidence="2">
    <location>
        <begin position="16"/>
        <end position="131"/>
    </location>
</feature>
<dbReference type="EMBL" id="JAKGSI010000002">
    <property type="protein sequence ID" value="MCF4006660.1"/>
    <property type="molecule type" value="Genomic_DNA"/>
</dbReference>
<dbReference type="InterPro" id="IPR036005">
    <property type="entry name" value="Creatinase/aminopeptidase-like"/>
</dbReference>
<keyword evidence="4" id="KW-1185">Reference proteome</keyword>
<dbReference type="InterPro" id="IPR000587">
    <property type="entry name" value="Creatinase_N"/>
</dbReference>
<dbReference type="InterPro" id="IPR000994">
    <property type="entry name" value="Pept_M24"/>
</dbReference>
<evidence type="ECO:0000313" key="3">
    <source>
        <dbReference type="EMBL" id="MCF4006660.1"/>
    </source>
</evidence>
<protein>
    <submittedName>
        <fullName evidence="3">Xaa-Pro peptidase family protein</fullName>
    </submittedName>
</protein>
<evidence type="ECO:0000259" key="2">
    <source>
        <dbReference type="Pfam" id="PF01321"/>
    </source>
</evidence>
<name>A0A9X1QTC2_9CORY</name>
<dbReference type="AlphaFoldDB" id="A0A9X1QTC2"/>
<dbReference type="SUPFAM" id="SSF53092">
    <property type="entry name" value="Creatinase/prolidase N-terminal domain"/>
    <property type="match status" value="1"/>
</dbReference>
<dbReference type="RefSeq" id="WP_236118444.1">
    <property type="nucleotide sequence ID" value="NZ_JAKGSI010000002.1"/>
</dbReference>
<comment type="caution">
    <text evidence="3">The sequence shown here is derived from an EMBL/GenBank/DDBJ whole genome shotgun (WGS) entry which is preliminary data.</text>
</comment>
<evidence type="ECO:0000259" key="1">
    <source>
        <dbReference type="Pfam" id="PF00557"/>
    </source>
</evidence>
<dbReference type="InterPro" id="IPR050659">
    <property type="entry name" value="Peptidase_M24B"/>
</dbReference>
<dbReference type="Gene3D" id="3.90.230.10">
    <property type="entry name" value="Creatinase/methionine aminopeptidase superfamily"/>
    <property type="match status" value="1"/>
</dbReference>
<dbReference type="Pfam" id="PF01321">
    <property type="entry name" value="Creatinase_N"/>
    <property type="match status" value="1"/>
</dbReference>
<dbReference type="InterPro" id="IPR029149">
    <property type="entry name" value="Creatin/AminoP/Spt16_N"/>
</dbReference>
<feature type="domain" description="Peptidase M24" evidence="1">
    <location>
        <begin position="155"/>
        <end position="363"/>
    </location>
</feature>
<dbReference type="Pfam" id="PF00557">
    <property type="entry name" value="Peptidase_M24"/>
    <property type="match status" value="1"/>
</dbReference>
<dbReference type="Proteomes" id="UP001139336">
    <property type="component" value="Unassembled WGS sequence"/>
</dbReference>
<gene>
    <name evidence="3" type="ORF">L1O03_05635</name>
</gene>
<dbReference type="SUPFAM" id="SSF55920">
    <property type="entry name" value="Creatinase/aminopeptidase"/>
    <property type="match status" value="1"/>
</dbReference>
<organism evidence="3 4">
    <name type="scientific">Corynebacterium uropygiale</name>
    <dbReference type="NCBI Taxonomy" id="1775911"/>
    <lineage>
        <taxon>Bacteria</taxon>
        <taxon>Bacillati</taxon>
        <taxon>Actinomycetota</taxon>
        <taxon>Actinomycetes</taxon>
        <taxon>Mycobacteriales</taxon>
        <taxon>Corynebacteriaceae</taxon>
        <taxon>Corynebacterium</taxon>
    </lineage>
</organism>
<reference evidence="3" key="1">
    <citation type="submission" date="2022-01" db="EMBL/GenBank/DDBJ databases">
        <title>Corynebacterium sp. nov isolated from isolated from the feces of the greater white-fronted geese (Anser albifrons) at Poyang Lake, PR China.</title>
        <authorList>
            <person name="Liu Q."/>
        </authorList>
    </citation>
    <scope>NUCLEOTIDE SEQUENCE</scope>
    <source>
        <strain evidence="3">JCM 32435</strain>
    </source>
</reference>
<proteinExistence type="predicted"/>
<dbReference type="PANTHER" id="PTHR46112">
    <property type="entry name" value="AMINOPEPTIDASE"/>
    <property type="match status" value="1"/>
</dbReference>
<dbReference type="Gene3D" id="3.40.350.10">
    <property type="entry name" value="Creatinase/prolidase N-terminal domain"/>
    <property type="match status" value="1"/>
</dbReference>
<evidence type="ECO:0000313" key="4">
    <source>
        <dbReference type="Proteomes" id="UP001139336"/>
    </source>
</evidence>
<accession>A0A9X1QTC2</accession>
<sequence>MTDSAQCFDSEVYAQRLEKARSLVQDNGLSGMIIGTGPELAYLTGSWVSTHERLTALVVPAEGEAIIVVPDVDRGDLQLSAIPDLPITVRGWFDGVNAHEIAASAITGEGPVALGSSLTTAHVLALQELLAPRPTVLATRLLAGLFACKDDAEIEQLQGAADAIDRVHAAVPGLLQPGRTEAEVAADIERLILEEHSAVDFIIVGSDEHGANPHHSFSERVLTEGSPVVVDIGGTYGVGYHSDCTRTYIVGGEAAIEKAPEEFRSYYAILEKAQEAAFQAVRPGVKASEIDGIARGMIADAGYGEAFFHRTGHGIGLSTHEEPNISADNDLVLQPGMCFSIEPGIYVTGKHGARIEDIVMVTEDGAHRFNTQPRSLR</sequence>
<dbReference type="PANTHER" id="PTHR46112:SF3">
    <property type="entry name" value="AMINOPEPTIDASE YPDF"/>
    <property type="match status" value="1"/>
</dbReference>